<feature type="non-terminal residue" evidence="1">
    <location>
        <position position="54"/>
    </location>
</feature>
<comment type="caution">
    <text evidence="1">The sequence shown here is derived from an EMBL/GenBank/DDBJ whole genome shotgun (WGS) entry which is preliminary data.</text>
</comment>
<dbReference type="Proteomes" id="UP001233172">
    <property type="component" value="Unassembled WGS sequence"/>
</dbReference>
<keyword evidence="1" id="KW-0675">Receptor</keyword>
<gene>
    <name evidence="1" type="ORF">Bpfe_030374</name>
</gene>
<name>A0AAD8APR7_BIOPF</name>
<evidence type="ECO:0000313" key="2">
    <source>
        <dbReference type="Proteomes" id="UP001233172"/>
    </source>
</evidence>
<sequence length="54" mass="5915">MLCVCPQCDMAVATKAFFDMMADNGTTTAMLFGDACYNVTGPMVQIAHQWGMFQ</sequence>
<reference evidence="1" key="2">
    <citation type="submission" date="2023-04" db="EMBL/GenBank/DDBJ databases">
        <authorList>
            <person name="Bu L."/>
            <person name="Lu L."/>
            <person name="Laidemitt M.R."/>
            <person name="Zhang S.M."/>
            <person name="Mutuku M."/>
            <person name="Mkoji G."/>
            <person name="Steinauer M."/>
            <person name="Loker E.S."/>
        </authorList>
    </citation>
    <scope>NUCLEOTIDE SEQUENCE</scope>
    <source>
        <strain evidence="1">KasaAsao</strain>
        <tissue evidence="1">Whole Snail</tissue>
    </source>
</reference>
<protein>
    <submittedName>
        <fullName evidence="1">Gamma-aminobutyric acid type B receptor subunit 2</fullName>
    </submittedName>
</protein>
<dbReference type="AlphaFoldDB" id="A0AAD8APR7"/>
<proteinExistence type="predicted"/>
<organism evidence="1 2">
    <name type="scientific">Biomphalaria pfeifferi</name>
    <name type="common">Bloodfluke planorb</name>
    <name type="synonym">Freshwater snail</name>
    <dbReference type="NCBI Taxonomy" id="112525"/>
    <lineage>
        <taxon>Eukaryota</taxon>
        <taxon>Metazoa</taxon>
        <taxon>Spiralia</taxon>
        <taxon>Lophotrochozoa</taxon>
        <taxon>Mollusca</taxon>
        <taxon>Gastropoda</taxon>
        <taxon>Heterobranchia</taxon>
        <taxon>Euthyneura</taxon>
        <taxon>Panpulmonata</taxon>
        <taxon>Hygrophila</taxon>
        <taxon>Lymnaeoidea</taxon>
        <taxon>Planorbidae</taxon>
        <taxon>Biomphalaria</taxon>
    </lineage>
</organism>
<dbReference type="EMBL" id="JASAOG010000344">
    <property type="protein sequence ID" value="KAK0040196.1"/>
    <property type="molecule type" value="Genomic_DNA"/>
</dbReference>
<reference evidence="1" key="1">
    <citation type="journal article" date="2023" name="PLoS Negl. Trop. Dis.">
        <title>A genome sequence for Biomphalaria pfeifferi, the major vector snail for the human-infecting parasite Schistosoma mansoni.</title>
        <authorList>
            <person name="Bu L."/>
            <person name="Lu L."/>
            <person name="Laidemitt M.R."/>
            <person name="Zhang S.M."/>
            <person name="Mutuku M."/>
            <person name="Mkoji G."/>
            <person name="Steinauer M."/>
            <person name="Loker E.S."/>
        </authorList>
    </citation>
    <scope>NUCLEOTIDE SEQUENCE</scope>
    <source>
        <strain evidence="1">KasaAsao</strain>
    </source>
</reference>
<dbReference type="Gene3D" id="3.40.50.2300">
    <property type="match status" value="1"/>
</dbReference>
<keyword evidence="2" id="KW-1185">Reference proteome</keyword>
<accession>A0AAD8APR7</accession>
<evidence type="ECO:0000313" key="1">
    <source>
        <dbReference type="EMBL" id="KAK0040196.1"/>
    </source>
</evidence>